<proteinExistence type="predicted"/>
<sequence>MNLSKTNCHMCGQDYAGLSIESCRELGISRIKCSECTWDFTHECDEETLIEHFKERYTQK</sequence>
<dbReference type="EMBL" id="BSSV01000002">
    <property type="protein sequence ID" value="GLX85063.1"/>
    <property type="molecule type" value="Genomic_DNA"/>
</dbReference>
<accession>A0ABQ6HAB2</accession>
<organism evidence="1 2">
    <name type="scientific">Thalassotalea loyana</name>
    <dbReference type="NCBI Taxonomy" id="280483"/>
    <lineage>
        <taxon>Bacteria</taxon>
        <taxon>Pseudomonadati</taxon>
        <taxon>Pseudomonadota</taxon>
        <taxon>Gammaproteobacteria</taxon>
        <taxon>Alteromonadales</taxon>
        <taxon>Colwelliaceae</taxon>
        <taxon>Thalassotalea</taxon>
    </lineage>
</organism>
<keyword evidence="2" id="KW-1185">Reference proteome</keyword>
<gene>
    <name evidence="1" type="ORF">tloyanaT_13150</name>
</gene>
<protein>
    <submittedName>
        <fullName evidence="1">Uncharacterized protein</fullName>
    </submittedName>
</protein>
<comment type="caution">
    <text evidence="1">The sequence shown here is derived from an EMBL/GenBank/DDBJ whole genome shotgun (WGS) entry which is preliminary data.</text>
</comment>
<evidence type="ECO:0000313" key="1">
    <source>
        <dbReference type="EMBL" id="GLX85063.1"/>
    </source>
</evidence>
<dbReference type="Proteomes" id="UP001157134">
    <property type="component" value="Unassembled WGS sequence"/>
</dbReference>
<reference evidence="1 2" key="1">
    <citation type="submission" date="2023-03" db="EMBL/GenBank/DDBJ databases">
        <title>Thalassotalea loyana LMG 22536T draft genome sequence.</title>
        <authorList>
            <person name="Sawabe T."/>
        </authorList>
    </citation>
    <scope>NUCLEOTIDE SEQUENCE [LARGE SCALE GENOMIC DNA]</scope>
    <source>
        <strain evidence="1 2">LMG 22536</strain>
    </source>
</reference>
<name>A0ABQ6HAB2_9GAMM</name>
<evidence type="ECO:0000313" key="2">
    <source>
        <dbReference type="Proteomes" id="UP001157134"/>
    </source>
</evidence>